<name>A0A1F6A9T0_9BACT</name>
<dbReference type="Proteomes" id="UP000177092">
    <property type="component" value="Unassembled WGS sequence"/>
</dbReference>
<comment type="cofactor">
    <cofactor evidence="1">
        <name>thiamine diphosphate</name>
        <dbReference type="ChEBI" id="CHEBI:58937"/>
    </cofactor>
</comment>
<evidence type="ECO:0000256" key="3">
    <source>
        <dbReference type="ARBA" id="ARBA00023052"/>
    </source>
</evidence>
<proteinExistence type="inferred from homology"/>
<dbReference type="InterPro" id="IPR051157">
    <property type="entry name" value="PDH/Transketolase"/>
</dbReference>
<dbReference type="Gene3D" id="3.40.50.970">
    <property type="match status" value="1"/>
</dbReference>
<evidence type="ECO:0000313" key="6">
    <source>
        <dbReference type="Proteomes" id="UP000177092"/>
    </source>
</evidence>
<comment type="similarity">
    <text evidence="2">Belongs to the transketolase family.</text>
</comment>
<dbReference type="SMART" id="SM00861">
    <property type="entry name" value="Transket_pyr"/>
    <property type="match status" value="1"/>
</dbReference>
<dbReference type="Pfam" id="PF02779">
    <property type="entry name" value="Transket_pyr"/>
    <property type="match status" value="1"/>
</dbReference>
<organism evidence="5 6">
    <name type="scientific">Candidatus Gottesmanbacteria bacterium RIFCSPHIGHO2_02_FULL_40_13</name>
    <dbReference type="NCBI Taxonomy" id="1798384"/>
    <lineage>
        <taxon>Bacteria</taxon>
        <taxon>Candidatus Gottesmaniibacteriota</taxon>
    </lineage>
</organism>
<dbReference type="InterPro" id="IPR033248">
    <property type="entry name" value="Transketolase_C"/>
</dbReference>
<dbReference type="InterPro" id="IPR009014">
    <property type="entry name" value="Transketo_C/PFOR_II"/>
</dbReference>
<dbReference type="EMBL" id="MFJN01000026">
    <property type="protein sequence ID" value="OGG21223.1"/>
    <property type="molecule type" value="Genomic_DNA"/>
</dbReference>
<dbReference type="Gene3D" id="3.40.50.920">
    <property type="match status" value="1"/>
</dbReference>
<reference evidence="5 6" key="1">
    <citation type="journal article" date="2016" name="Nat. Commun.">
        <title>Thousands of microbial genomes shed light on interconnected biogeochemical processes in an aquifer system.</title>
        <authorList>
            <person name="Anantharaman K."/>
            <person name="Brown C.T."/>
            <person name="Hug L.A."/>
            <person name="Sharon I."/>
            <person name="Castelle C.J."/>
            <person name="Probst A.J."/>
            <person name="Thomas B.C."/>
            <person name="Singh A."/>
            <person name="Wilkins M.J."/>
            <person name="Karaoz U."/>
            <person name="Brodie E.L."/>
            <person name="Williams K.H."/>
            <person name="Hubbard S.S."/>
            <person name="Banfield J.F."/>
        </authorList>
    </citation>
    <scope>NUCLEOTIDE SEQUENCE [LARGE SCALE GENOMIC DNA]</scope>
</reference>
<dbReference type="CDD" id="cd07033">
    <property type="entry name" value="TPP_PYR_DXS_TK_like"/>
    <property type="match status" value="1"/>
</dbReference>
<dbReference type="PANTHER" id="PTHR43825">
    <property type="entry name" value="PYRUVATE DEHYDROGENASE E1 COMPONENT"/>
    <property type="match status" value="1"/>
</dbReference>
<dbReference type="STRING" id="1798384.A3D03_04875"/>
<evidence type="ECO:0000259" key="4">
    <source>
        <dbReference type="SMART" id="SM00861"/>
    </source>
</evidence>
<dbReference type="Pfam" id="PF02780">
    <property type="entry name" value="Transketolase_C"/>
    <property type="match status" value="1"/>
</dbReference>
<gene>
    <name evidence="5" type="ORF">A3D03_04875</name>
</gene>
<dbReference type="PANTHER" id="PTHR43825:SF5">
    <property type="entry name" value="HYPOTHETICAL TRANSKETOLASE FAMILY PROTEIN"/>
    <property type="match status" value="1"/>
</dbReference>
<dbReference type="AlphaFoldDB" id="A0A1F6A9T0"/>
<evidence type="ECO:0000313" key="5">
    <source>
        <dbReference type="EMBL" id="OGG21223.1"/>
    </source>
</evidence>
<dbReference type="SUPFAM" id="SSF52518">
    <property type="entry name" value="Thiamin diphosphate-binding fold (THDP-binding)"/>
    <property type="match status" value="1"/>
</dbReference>
<feature type="domain" description="Transketolase-like pyrimidine-binding" evidence="4">
    <location>
        <begin position="1"/>
        <end position="163"/>
    </location>
</feature>
<dbReference type="InterPro" id="IPR029061">
    <property type="entry name" value="THDP-binding"/>
</dbReference>
<comment type="caution">
    <text evidence="5">The sequence shown here is derived from an EMBL/GenBank/DDBJ whole genome shotgun (WGS) entry which is preliminary data.</text>
</comment>
<evidence type="ECO:0000256" key="1">
    <source>
        <dbReference type="ARBA" id="ARBA00001964"/>
    </source>
</evidence>
<protein>
    <recommendedName>
        <fullName evidence="4">Transketolase-like pyrimidine-binding domain-containing protein</fullName>
    </recommendedName>
</protein>
<keyword evidence="3" id="KW-0786">Thiamine pyrophosphate</keyword>
<dbReference type="InterPro" id="IPR005475">
    <property type="entry name" value="Transketolase-like_Pyr-bd"/>
</dbReference>
<sequence length="308" mass="34040">MRNAFSKTLTRLAKQNKNLILLTGDLGYTVFEDFLKTHPHRFINMGVAEANMMGVACGLSMQGFIPVVYSIATFATMRGFEQIRTDICVHNANVKIVGTGGGLSYGHAGSTHHALEDIAIMRCLPNMTIICPSDPVQAEMVTEQMIIHKGPVYLRLGKRGEPVIYKKTSKFKIGKGIVLRNGKKAAIIATGNLVHNALLSSTKLEGYGINLTVIDMPTVKPLDKKLVLQLVQRHEFIFTLEEHSIIGGLGSAVAEVIAENPIKKILYFHRFGIPDIFIAKAGSQEFLRKKYNLTPEKISRNIIKLINV</sequence>
<accession>A0A1F6A9T0</accession>
<dbReference type="SUPFAM" id="SSF52922">
    <property type="entry name" value="TK C-terminal domain-like"/>
    <property type="match status" value="1"/>
</dbReference>
<dbReference type="FunFam" id="3.40.50.970:FF:000129">
    <property type="entry name" value="Transketolase"/>
    <property type="match status" value="1"/>
</dbReference>
<evidence type="ECO:0000256" key="2">
    <source>
        <dbReference type="ARBA" id="ARBA00007131"/>
    </source>
</evidence>